<dbReference type="Proteomes" id="UP000032247">
    <property type="component" value="Unassembled WGS sequence"/>
</dbReference>
<keyword evidence="2" id="KW-1133">Transmembrane helix</keyword>
<evidence type="ECO:0000256" key="1">
    <source>
        <dbReference type="SAM" id="MobiDB-lite"/>
    </source>
</evidence>
<feature type="transmembrane region" description="Helical" evidence="2">
    <location>
        <begin position="12"/>
        <end position="30"/>
    </location>
</feature>
<reference evidence="3 4" key="1">
    <citation type="submission" date="2014-12" db="EMBL/GenBank/DDBJ databases">
        <title>Comparative genome analysis of Bacillus coagulans HM-08, Clostridium butyricum HM-68, Bacillus subtilis HM-66 and Bacillus licheniformis BL-09.</title>
        <authorList>
            <person name="Zhang H."/>
        </authorList>
    </citation>
    <scope>NUCLEOTIDE SEQUENCE [LARGE SCALE GENOMIC DNA]</scope>
    <source>
        <strain evidence="3 4">HM-66</strain>
    </source>
</reference>
<dbReference type="AlphaFoldDB" id="A0A0D1L3J9"/>
<keyword evidence="2" id="KW-0812">Transmembrane</keyword>
<feature type="transmembrane region" description="Helical" evidence="2">
    <location>
        <begin position="210"/>
        <end position="234"/>
    </location>
</feature>
<accession>A0A0D1L3J9</accession>
<evidence type="ECO:0000256" key="2">
    <source>
        <dbReference type="SAM" id="Phobius"/>
    </source>
</evidence>
<name>A0A0D1L3J9_BACIU</name>
<organism evidence="3 4">
    <name type="scientific">Bacillus subtilis</name>
    <dbReference type="NCBI Taxonomy" id="1423"/>
    <lineage>
        <taxon>Bacteria</taxon>
        <taxon>Bacillati</taxon>
        <taxon>Bacillota</taxon>
        <taxon>Bacilli</taxon>
        <taxon>Bacillales</taxon>
        <taxon>Bacillaceae</taxon>
        <taxon>Bacillus</taxon>
    </lineage>
</organism>
<feature type="transmembrane region" description="Helical" evidence="2">
    <location>
        <begin position="162"/>
        <end position="190"/>
    </location>
</feature>
<dbReference type="RefSeq" id="WP_043856840.1">
    <property type="nucleotide sequence ID" value="NZ_CAJNQS010000009.1"/>
</dbReference>
<dbReference type="EMBL" id="JXBC01000001">
    <property type="protein sequence ID" value="KIU12912.1"/>
    <property type="molecule type" value="Genomic_DNA"/>
</dbReference>
<evidence type="ECO:0000313" key="4">
    <source>
        <dbReference type="Proteomes" id="UP000032247"/>
    </source>
</evidence>
<comment type="caution">
    <text evidence="3">The sequence shown here is derived from an EMBL/GenBank/DDBJ whole genome shotgun (WGS) entry which is preliminary data.</text>
</comment>
<keyword evidence="2" id="KW-0472">Membrane</keyword>
<sequence>MNFEFLELLKGYIPVIAVLVSAFIAFISNIRHKDLERFYKNAESNLEKLIEPMYFTVKNIEAVEDKQYKIKLINDFFNTYAPKKISVSKLGNRQLINKYFEAQTAFNQYLNNFDEESLKLLFFKIGSLRYHIEKEYWKLFETVYKDYNWYKKTVDMNYLFRFFLRISFFIESTFYAVTWLSLFFILFVTFDGLSVFGDTPLWGADFKPKIQFAVLIFAVSLVFLYLTMFINFAFADDTKQKKKFIDYASAGLTFVWKKCALKWREWKEERANRKEERERINNRQADEQTERR</sequence>
<proteinExistence type="predicted"/>
<protein>
    <submittedName>
        <fullName evidence="3">Membrane protein</fullName>
    </submittedName>
</protein>
<gene>
    <name evidence="3" type="ORF">SC09_Contig17orf00029</name>
</gene>
<evidence type="ECO:0000313" key="3">
    <source>
        <dbReference type="EMBL" id="KIU12912.1"/>
    </source>
</evidence>
<dbReference type="PATRIC" id="fig|1423.173.peg.28"/>
<feature type="region of interest" description="Disordered" evidence="1">
    <location>
        <begin position="269"/>
        <end position="292"/>
    </location>
</feature>